<dbReference type="Pfam" id="PF25873">
    <property type="entry name" value="WHD_MalT"/>
    <property type="match status" value="1"/>
</dbReference>
<proteinExistence type="predicted"/>
<organism evidence="2 3">
    <name type="scientific">Pseudonocardia humida</name>
    <dbReference type="NCBI Taxonomy" id="2800819"/>
    <lineage>
        <taxon>Bacteria</taxon>
        <taxon>Bacillati</taxon>
        <taxon>Actinomycetota</taxon>
        <taxon>Actinomycetes</taxon>
        <taxon>Pseudonocardiales</taxon>
        <taxon>Pseudonocardiaceae</taxon>
        <taxon>Pseudonocardia</taxon>
    </lineage>
</organism>
<dbReference type="Gene3D" id="3.40.50.300">
    <property type="entry name" value="P-loop containing nucleotide triphosphate hydrolases"/>
    <property type="match status" value="1"/>
</dbReference>
<dbReference type="PROSITE" id="PS50043">
    <property type="entry name" value="HTH_LUXR_2"/>
    <property type="match status" value="1"/>
</dbReference>
<dbReference type="SUPFAM" id="SSF52540">
    <property type="entry name" value="P-loop containing nucleoside triphosphate hydrolases"/>
    <property type="match status" value="1"/>
</dbReference>
<dbReference type="InterPro" id="IPR027417">
    <property type="entry name" value="P-loop_NTPase"/>
</dbReference>
<sequence>MGEWPPARGRLGVPRVKTAVPRLSARHVSRPRLLDALDAAAPGQLVLVSAPAGYGKTLLLAEWAAHNPTRTAWVALDEDDNDDRRFWSAVLTALTSCPVVPEAHDLRGFAVPARPSHDHEFVAAVLEAVEAMPAALRLVLDDVHELTATDPLHGLGTLVRDHPRGFQVVVAGRSDPPLPLGRLRLNGRLCEVRAGELRFSVAEADAMFAAAEIPVRSDQVRQLVAQTEGWAAGLRLASLSMRGADPDVFVADLVANSRAVSDYLVTEILDRLPRGARELLASVSVCDRLSASLATALSGRPDAGEVLDVLEHETSLVISSGEGRVYYRVHPLLRSHLLADLRRRRPDLVTELHRRAAAWFADRDQPVAALAHARRAADTTLVTALLRRHALPLVGNGRLRAVREALAWLVGRGHDDDVRLAMVGVLVDLQVGDVRAARAHLDRADDLWPADPPPDVVALRNRVVAGIAASDGDVDAMLAATEEIATTDTADPELAVMGRLGRALALAMAGRRGEALRIAQPALDQARELGQGLLVAHGLAVLALIAAGTGEYRRMTELAEHADRDVPPGTEWAATSGAAVTAMLRSLGALLRADSGRCLELVGKALSFADPGSPPDLMSAMCLAVRGAARVDVGHRLDGLKDLRSARGVAASGHAGPALIAVVALLEHRAASLAGRHDLARTVSGWADGALGDAGEVALLRAWQLSELGRHRSAHAELAPLLDGSRPLLTPWALIDACVVECRLALRTLHTSRARGSLSRALELTEAMDARRPLATAPPDVVDLLVRHLGSFGALDPTARRVLAARHALGIDRSTVALTGRERAVLNLLPSQRSFDEIARDLTVSHSTVKTHVRAIYSKLDAGSRREAVDIARRHGLLLPEG</sequence>
<dbReference type="InterPro" id="IPR059106">
    <property type="entry name" value="WHD_MalT"/>
</dbReference>
<dbReference type="InterPro" id="IPR011990">
    <property type="entry name" value="TPR-like_helical_dom_sf"/>
</dbReference>
<gene>
    <name evidence="2" type="ORF">KDL28_36715</name>
</gene>
<dbReference type="InterPro" id="IPR016032">
    <property type="entry name" value="Sig_transdc_resp-reg_C-effctor"/>
</dbReference>
<dbReference type="InterPro" id="IPR000792">
    <property type="entry name" value="Tscrpt_reg_LuxR_C"/>
</dbReference>
<keyword evidence="3" id="KW-1185">Reference proteome</keyword>
<evidence type="ECO:0000259" key="1">
    <source>
        <dbReference type="PROSITE" id="PS50043"/>
    </source>
</evidence>
<dbReference type="Pfam" id="PF00196">
    <property type="entry name" value="GerE"/>
    <property type="match status" value="1"/>
</dbReference>
<dbReference type="SMART" id="SM00421">
    <property type="entry name" value="HTH_LUXR"/>
    <property type="match status" value="1"/>
</dbReference>
<dbReference type="RefSeq" id="WP_252446146.1">
    <property type="nucleotide sequence ID" value="NZ_JAGSOV010000086.1"/>
</dbReference>
<dbReference type="InterPro" id="IPR036388">
    <property type="entry name" value="WH-like_DNA-bd_sf"/>
</dbReference>
<protein>
    <submittedName>
        <fullName evidence="2">LuxR family transcriptional regulator</fullName>
    </submittedName>
</protein>
<feature type="domain" description="HTH luxR-type" evidence="1">
    <location>
        <begin position="811"/>
        <end position="876"/>
    </location>
</feature>
<dbReference type="EMBL" id="JAGSOV010000086">
    <property type="protein sequence ID" value="MCO1660607.1"/>
    <property type="molecule type" value="Genomic_DNA"/>
</dbReference>
<dbReference type="SUPFAM" id="SSF46894">
    <property type="entry name" value="C-terminal effector domain of the bipartite response regulators"/>
    <property type="match status" value="1"/>
</dbReference>
<reference evidence="2" key="1">
    <citation type="submission" date="2021-04" db="EMBL/GenBank/DDBJ databases">
        <title>Pseudonocardia sp. nov., isolated from sandy soil of mangrove forest.</title>
        <authorList>
            <person name="Zan Z."/>
            <person name="Huang R."/>
            <person name="Liu W."/>
        </authorList>
    </citation>
    <scope>NUCLEOTIDE SEQUENCE</scope>
    <source>
        <strain evidence="2">S2-4</strain>
    </source>
</reference>
<dbReference type="Gene3D" id="1.10.10.10">
    <property type="entry name" value="Winged helix-like DNA-binding domain superfamily/Winged helix DNA-binding domain"/>
    <property type="match status" value="1"/>
</dbReference>
<name>A0ABT1AC48_9PSEU</name>
<evidence type="ECO:0000313" key="3">
    <source>
        <dbReference type="Proteomes" id="UP001165283"/>
    </source>
</evidence>
<accession>A0ABT1AC48</accession>
<dbReference type="SUPFAM" id="SSF48452">
    <property type="entry name" value="TPR-like"/>
    <property type="match status" value="1"/>
</dbReference>
<dbReference type="Proteomes" id="UP001165283">
    <property type="component" value="Unassembled WGS sequence"/>
</dbReference>
<comment type="caution">
    <text evidence="2">The sequence shown here is derived from an EMBL/GenBank/DDBJ whole genome shotgun (WGS) entry which is preliminary data.</text>
</comment>
<evidence type="ECO:0000313" key="2">
    <source>
        <dbReference type="EMBL" id="MCO1660607.1"/>
    </source>
</evidence>
<dbReference type="CDD" id="cd06170">
    <property type="entry name" value="LuxR_C_like"/>
    <property type="match status" value="1"/>
</dbReference>